<dbReference type="InterPro" id="IPR011971">
    <property type="entry name" value="CHP02284"/>
</dbReference>
<dbReference type="PATRIC" id="fig|1300341.3.peg.2138"/>
<evidence type="ECO:0000313" key="2">
    <source>
        <dbReference type="EMBL" id="KPM32302.1"/>
    </source>
</evidence>
<dbReference type="InterPro" id="IPR012347">
    <property type="entry name" value="Ferritin-like"/>
</dbReference>
<dbReference type="PIRSF" id="PIRSF029477">
    <property type="entry name" value="UCP029477"/>
    <property type="match status" value="1"/>
</dbReference>
<dbReference type="SUPFAM" id="SSF47240">
    <property type="entry name" value="Ferritin-like"/>
    <property type="match status" value="1"/>
</dbReference>
<reference evidence="2 3" key="1">
    <citation type="submission" date="2015-09" db="EMBL/GenBank/DDBJ databases">
        <title>Genome sequence of the marine flavobacterium Croceitalea dokdonensis DOKDO 023 that contains proton- and sodium-pumping rhodopsins.</title>
        <authorList>
            <person name="Kwon S.-K."/>
            <person name="Lee H.K."/>
            <person name="Kwak M.-J."/>
            <person name="Kim J.F."/>
        </authorList>
    </citation>
    <scope>NUCLEOTIDE SEQUENCE [LARGE SCALE GENOMIC DNA]</scope>
    <source>
        <strain evidence="2 3">DOKDO 023</strain>
    </source>
</reference>
<dbReference type="AlphaFoldDB" id="A0A0P7A6D6"/>
<proteinExistence type="predicted"/>
<dbReference type="STRING" id="1300341.I595_1952"/>
<dbReference type="Proteomes" id="UP000050280">
    <property type="component" value="Unassembled WGS sequence"/>
</dbReference>
<dbReference type="InterPro" id="IPR009078">
    <property type="entry name" value="Ferritin-like_SF"/>
</dbReference>
<accession>A0A0P7A6D6</accession>
<name>A0A0P7A6D6_9FLAO</name>
<dbReference type="Pfam" id="PF09537">
    <property type="entry name" value="DUF2383"/>
    <property type="match status" value="1"/>
</dbReference>
<dbReference type="InterPro" id="IPR019052">
    <property type="entry name" value="DUF2383"/>
</dbReference>
<feature type="domain" description="DUF2383" evidence="1">
    <location>
        <begin position="16"/>
        <end position="124"/>
    </location>
</feature>
<dbReference type="InterPro" id="IPR016920">
    <property type="entry name" value="UCP029477"/>
</dbReference>
<dbReference type="Gene3D" id="1.20.1260.10">
    <property type="match status" value="1"/>
</dbReference>
<evidence type="ECO:0000313" key="3">
    <source>
        <dbReference type="Proteomes" id="UP000050280"/>
    </source>
</evidence>
<sequence>MELKMKIDRMKYTVEMSNKLNELLERTYDAEKGFKQAADKVENPTLKKFFKERVNQRYEFGHALKDEIKSFGQSPDKGGSTKGTLHRNWIDLKTFFSNNNEEAMLEEVNRGEKEAIETYNDILHDKEFVLPPTTESLLMRQRNAIRETLETAEIFESAVS</sequence>
<dbReference type="EMBL" id="LDJX01000003">
    <property type="protein sequence ID" value="KPM32302.1"/>
    <property type="molecule type" value="Genomic_DNA"/>
</dbReference>
<protein>
    <recommendedName>
        <fullName evidence="1">DUF2383 domain-containing protein</fullName>
    </recommendedName>
</protein>
<organism evidence="2 3">
    <name type="scientific">Croceitalea dokdonensis DOKDO 023</name>
    <dbReference type="NCBI Taxonomy" id="1300341"/>
    <lineage>
        <taxon>Bacteria</taxon>
        <taxon>Pseudomonadati</taxon>
        <taxon>Bacteroidota</taxon>
        <taxon>Flavobacteriia</taxon>
        <taxon>Flavobacteriales</taxon>
        <taxon>Flavobacteriaceae</taxon>
        <taxon>Croceitalea</taxon>
    </lineage>
</organism>
<evidence type="ECO:0000259" key="1">
    <source>
        <dbReference type="Pfam" id="PF09537"/>
    </source>
</evidence>
<gene>
    <name evidence="2" type="ORF">I595_1952</name>
</gene>
<keyword evidence="3" id="KW-1185">Reference proteome</keyword>
<comment type="caution">
    <text evidence="2">The sequence shown here is derived from an EMBL/GenBank/DDBJ whole genome shotgun (WGS) entry which is preliminary data.</text>
</comment>
<dbReference type="NCBIfam" id="TIGR02284">
    <property type="entry name" value="PA2169 family four-helix-bundle protein"/>
    <property type="match status" value="1"/>
</dbReference>